<accession>A0A8J7PLJ0</accession>
<sequence length="225" mass="25628">MVLFSLPDHEVPPPLASFAESHPGVEYNSATNEIILYHGTNCYRRWEINRSGFIEPGRSNYSFYSTRQQDAYAYARMACMRDVKPDSVSFNSLSCEPVVLRLKFNERTWLQVDFVNNEQDSNGLVMAVLGPIHSSNVVEVLHCNHGTKRLAQGLSIRTFEDGEFARSIQRLRENFQKSRLDMWVLRKLGFVADKVGVTLKGGEVPALTHSDQLRKLRQRVPGSDH</sequence>
<protein>
    <submittedName>
        <fullName evidence="1">Uncharacterized protein</fullName>
    </submittedName>
</protein>
<evidence type="ECO:0000313" key="2">
    <source>
        <dbReference type="Proteomes" id="UP000664277"/>
    </source>
</evidence>
<dbReference type="EMBL" id="JAFLCK010000052">
    <property type="protein sequence ID" value="MBN8662748.1"/>
    <property type="molecule type" value="Genomic_DNA"/>
</dbReference>
<organism evidence="1 2">
    <name type="scientific">Candidatus Obscuribacter phosphatis</name>
    <dbReference type="NCBI Taxonomy" id="1906157"/>
    <lineage>
        <taxon>Bacteria</taxon>
        <taxon>Bacillati</taxon>
        <taxon>Candidatus Melainabacteria</taxon>
        <taxon>Candidatus Obscuribacterales</taxon>
        <taxon>Candidatus Obscuribacteraceae</taxon>
        <taxon>Candidatus Obscuribacter</taxon>
    </lineage>
</organism>
<proteinExistence type="predicted"/>
<name>A0A8J7PLJ0_9BACT</name>
<reference evidence="1" key="1">
    <citation type="submission" date="2021-02" db="EMBL/GenBank/DDBJ databases">
        <title>Genome-Resolved Metagenomics of a Microbial Community Performing Photosynthetic Biological Nutrient Removal.</title>
        <authorList>
            <person name="Mcdaniel E.A."/>
        </authorList>
    </citation>
    <scope>NUCLEOTIDE SEQUENCE</scope>
    <source>
        <strain evidence="1">UWPOB_OBS1</strain>
    </source>
</reference>
<comment type="caution">
    <text evidence="1">The sequence shown here is derived from an EMBL/GenBank/DDBJ whole genome shotgun (WGS) entry which is preliminary data.</text>
</comment>
<gene>
    <name evidence="1" type="ORF">J0M35_20435</name>
</gene>
<evidence type="ECO:0000313" key="1">
    <source>
        <dbReference type="EMBL" id="MBN8662748.1"/>
    </source>
</evidence>
<dbReference type="Proteomes" id="UP000664277">
    <property type="component" value="Unassembled WGS sequence"/>
</dbReference>
<dbReference type="AlphaFoldDB" id="A0A8J7PLJ0"/>